<dbReference type="Gene3D" id="3.90.1300.10">
    <property type="entry name" value="Amidase signature (AS) domain"/>
    <property type="match status" value="1"/>
</dbReference>
<dbReference type="NCBIfam" id="NF005565">
    <property type="entry name" value="PRK07235.1"/>
    <property type="match status" value="1"/>
</dbReference>
<comment type="caution">
    <text evidence="3">The sequence shown here is derived from an EMBL/GenBank/DDBJ whole genome shotgun (WGS) entry which is preliminary data.</text>
</comment>
<keyword evidence="4" id="KW-1185">Reference proteome</keyword>
<evidence type="ECO:0000313" key="3">
    <source>
        <dbReference type="EMBL" id="KAH3886350.1"/>
    </source>
</evidence>
<evidence type="ECO:0000313" key="4">
    <source>
        <dbReference type="Proteomes" id="UP000828390"/>
    </source>
</evidence>
<dbReference type="EMBL" id="JAIWYP010000001">
    <property type="protein sequence ID" value="KAH3886350.1"/>
    <property type="molecule type" value="Genomic_DNA"/>
</dbReference>
<proteinExistence type="predicted"/>
<dbReference type="OrthoDB" id="421993at2759"/>
<accession>A0A9D4S0W2</accession>
<feature type="compositionally biased region" description="Polar residues" evidence="1">
    <location>
        <begin position="165"/>
        <end position="176"/>
    </location>
</feature>
<dbReference type="PANTHER" id="PTHR11895:SF170">
    <property type="entry name" value="AMIDASE"/>
    <property type="match status" value="1"/>
</dbReference>
<feature type="domain" description="Amidase" evidence="2">
    <location>
        <begin position="97"/>
        <end position="505"/>
    </location>
</feature>
<evidence type="ECO:0000256" key="1">
    <source>
        <dbReference type="SAM" id="MobiDB-lite"/>
    </source>
</evidence>
<reference evidence="3" key="1">
    <citation type="journal article" date="2019" name="bioRxiv">
        <title>The Genome of the Zebra Mussel, Dreissena polymorpha: A Resource for Invasive Species Research.</title>
        <authorList>
            <person name="McCartney M.A."/>
            <person name="Auch B."/>
            <person name="Kono T."/>
            <person name="Mallez S."/>
            <person name="Zhang Y."/>
            <person name="Obille A."/>
            <person name="Becker A."/>
            <person name="Abrahante J.E."/>
            <person name="Garbe J."/>
            <person name="Badalamenti J.P."/>
            <person name="Herman A."/>
            <person name="Mangelson H."/>
            <person name="Liachko I."/>
            <person name="Sullivan S."/>
            <person name="Sone E.D."/>
            <person name="Koren S."/>
            <person name="Silverstein K.A.T."/>
            <person name="Beckman K.B."/>
            <person name="Gohl D.M."/>
        </authorList>
    </citation>
    <scope>NUCLEOTIDE SEQUENCE</scope>
    <source>
        <strain evidence="3">Duluth1</strain>
        <tissue evidence="3">Whole animal</tissue>
    </source>
</reference>
<dbReference type="Proteomes" id="UP000828390">
    <property type="component" value="Unassembled WGS sequence"/>
</dbReference>
<dbReference type="InterPro" id="IPR036928">
    <property type="entry name" value="AS_sf"/>
</dbReference>
<protein>
    <recommendedName>
        <fullName evidence="2">Amidase domain-containing protein</fullName>
    </recommendedName>
</protein>
<feature type="region of interest" description="Disordered" evidence="1">
    <location>
        <begin position="165"/>
        <end position="190"/>
    </location>
</feature>
<dbReference type="InterPro" id="IPR023631">
    <property type="entry name" value="Amidase_dom"/>
</dbReference>
<sequence length="516" mass="55742">MESLSEGKQGMFKTSAVRCPQAEEVRELCRSIGLRLDKEQDVQDFTEHMAKTFEAYQVVSDSVAPTLLVKYPRTPGYRPEPNDNKHNAWYWRCDIPGAPEGLLKGKRVGIKDNVCVAGVPMLNGSRLLEGYIPDIDASVVTRILDAGGRILGKTHCEHMCYSGSSFTNDTGPTQNPVDPERSSGGSSSGSAVAIKNGDVDMAIGGDQGGSIRIPASWVGIVGLKPTYGLVPYTGAISLETTIDHLGPMAANVKDCALLLEAIAGYDSGLDSRQPSTMTCGKYSELLEVDLSGKRMGLLAEGFAGCEQDVQNIVREAARKLGRLGVNVEEVSLPLHKEGVAIWTPIAIDGAYQCMVKGFGVGYMSKGYYNESLMKKLRESFALDVDKVSDPVKLMLLMGSYMEKNYGGQFYARAQNLCIKLTRAYDALLETYDVLVMPTLPYKAPKLPCATSRVSDRLNNALGMIQNTAPFDISGHPAISINAGFSENLPVGLQIVGAKFADLTVLQFAAALEKLIN</sequence>
<dbReference type="Pfam" id="PF01425">
    <property type="entry name" value="Amidase"/>
    <property type="match status" value="1"/>
</dbReference>
<reference evidence="3" key="2">
    <citation type="submission" date="2020-11" db="EMBL/GenBank/DDBJ databases">
        <authorList>
            <person name="McCartney M.A."/>
            <person name="Auch B."/>
            <person name="Kono T."/>
            <person name="Mallez S."/>
            <person name="Becker A."/>
            <person name="Gohl D.M."/>
            <person name="Silverstein K.A.T."/>
            <person name="Koren S."/>
            <person name="Bechman K.B."/>
            <person name="Herman A."/>
            <person name="Abrahante J.E."/>
            <person name="Garbe J."/>
        </authorList>
    </citation>
    <scope>NUCLEOTIDE SEQUENCE</scope>
    <source>
        <strain evidence="3">Duluth1</strain>
        <tissue evidence="3">Whole animal</tissue>
    </source>
</reference>
<dbReference type="GO" id="GO:0003824">
    <property type="term" value="F:catalytic activity"/>
    <property type="evidence" value="ECO:0007669"/>
    <property type="project" value="InterPro"/>
</dbReference>
<name>A0A9D4S0W2_DREPO</name>
<dbReference type="InterPro" id="IPR000120">
    <property type="entry name" value="Amidase"/>
</dbReference>
<evidence type="ECO:0000259" key="2">
    <source>
        <dbReference type="Pfam" id="PF01425"/>
    </source>
</evidence>
<dbReference type="AlphaFoldDB" id="A0A9D4S0W2"/>
<dbReference type="PANTHER" id="PTHR11895">
    <property type="entry name" value="TRANSAMIDASE"/>
    <property type="match status" value="1"/>
</dbReference>
<gene>
    <name evidence="3" type="ORF">DPMN_010355</name>
</gene>
<organism evidence="3 4">
    <name type="scientific">Dreissena polymorpha</name>
    <name type="common">Zebra mussel</name>
    <name type="synonym">Mytilus polymorpha</name>
    <dbReference type="NCBI Taxonomy" id="45954"/>
    <lineage>
        <taxon>Eukaryota</taxon>
        <taxon>Metazoa</taxon>
        <taxon>Spiralia</taxon>
        <taxon>Lophotrochozoa</taxon>
        <taxon>Mollusca</taxon>
        <taxon>Bivalvia</taxon>
        <taxon>Autobranchia</taxon>
        <taxon>Heteroconchia</taxon>
        <taxon>Euheterodonta</taxon>
        <taxon>Imparidentia</taxon>
        <taxon>Neoheterodontei</taxon>
        <taxon>Myida</taxon>
        <taxon>Dreissenoidea</taxon>
        <taxon>Dreissenidae</taxon>
        <taxon>Dreissena</taxon>
    </lineage>
</organism>
<dbReference type="SUPFAM" id="SSF75304">
    <property type="entry name" value="Amidase signature (AS) enzymes"/>
    <property type="match status" value="1"/>
</dbReference>